<dbReference type="OrthoDB" id="548719at2759"/>
<comment type="caution">
    <text evidence="2">The sequence shown here is derived from an EMBL/GenBank/DDBJ whole genome shotgun (WGS) entry which is preliminary data.</text>
</comment>
<sequence>MPVLQVVNLHKALRKPANGPITAPADAVYECLTLLRRPDLDSLAPFFPAGAFDPAGRRVALDVGGQEVEEAGPLAACSGVMDTAARRVLPGHLLRRCRVLSSVMLGDTCQQRVALTACTGEETVFVWRLRRVGPAGGAAGEAGGASSSGGSSSSSSSSGSGGLGSSRDGGLAAPTSPAYFRSSAPAPHSVRRGPAGDGDDEPSTSTSGSSTTTSSGRGARTQDARAAGAGAAAAPAASALLEREPGLESGSGSYASGTGSESDSEAVGSESRNITTDWIVESIARDDSHDDDEMPAPGGPTGVGGGPHPRCSPELVVKAQLAALARGDVVGAASFNLWSRSTSAGWELHLSAFRSLLAQPAYAPLLAAGGAELGPSALPTPRRLLQEVRLTGLRRQAAAAAAAGAGGGGGGGGSCRLVFQLGMQANGCWVVEAIRRVADS</sequence>
<feature type="compositionally biased region" description="Gly residues" evidence="1">
    <location>
        <begin position="136"/>
        <end position="147"/>
    </location>
</feature>
<reference evidence="2" key="1">
    <citation type="journal article" date="2020" name="bioRxiv">
        <title>Comparative genomics of Chlamydomonas.</title>
        <authorList>
            <person name="Craig R.J."/>
            <person name="Hasan A.R."/>
            <person name="Ness R.W."/>
            <person name="Keightley P.D."/>
        </authorList>
    </citation>
    <scope>NUCLEOTIDE SEQUENCE</scope>
    <source>
        <strain evidence="2">SAG 7.73</strain>
    </source>
</reference>
<dbReference type="AlphaFoldDB" id="A0A835W1I7"/>
<feature type="region of interest" description="Disordered" evidence="1">
    <location>
        <begin position="136"/>
        <end position="230"/>
    </location>
</feature>
<name>A0A835W1I7_CHLIN</name>
<dbReference type="EMBL" id="JAEHOC010000014">
    <property type="protein sequence ID" value="KAG2435865.1"/>
    <property type="molecule type" value="Genomic_DNA"/>
</dbReference>
<evidence type="ECO:0000313" key="3">
    <source>
        <dbReference type="Proteomes" id="UP000650467"/>
    </source>
</evidence>
<feature type="compositionally biased region" description="Low complexity" evidence="1">
    <location>
        <begin position="148"/>
        <end position="158"/>
    </location>
</feature>
<proteinExistence type="predicted"/>
<dbReference type="Proteomes" id="UP000650467">
    <property type="component" value="Unassembled WGS sequence"/>
</dbReference>
<organism evidence="2 3">
    <name type="scientific">Chlamydomonas incerta</name>
    <dbReference type="NCBI Taxonomy" id="51695"/>
    <lineage>
        <taxon>Eukaryota</taxon>
        <taxon>Viridiplantae</taxon>
        <taxon>Chlorophyta</taxon>
        <taxon>core chlorophytes</taxon>
        <taxon>Chlorophyceae</taxon>
        <taxon>CS clade</taxon>
        <taxon>Chlamydomonadales</taxon>
        <taxon>Chlamydomonadaceae</taxon>
        <taxon>Chlamydomonas</taxon>
    </lineage>
</organism>
<evidence type="ECO:0000313" key="2">
    <source>
        <dbReference type="EMBL" id="KAG2435865.1"/>
    </source>
</evidence>
<evidence type="ECO:0000256" key="1">
    <source>
        <dbReference type="SAM" id="MobiDB-lite"/>
    </source>
</evidence>
<protein>
    <submittedName>
        <fullName evidence="2">Uncharacterized protein</fullName>
    </submittedName>
</protein>
<feature type="compositionally biased region" description="Low complexity" evidence="1">
    <location>
        <begin position="250"/>
        <end position="261"/>
    </location>
</feature>
<accession>A0A835W1I7</accession>
<keyword evidence="3" id="KW-1185">Reference proteome</keyword>
<feature type="region of interest" description="Disordered" evidence="1">
    <location>
        <begin position="244"/>
        <end position="309"/>
    </location>
</feature>
<gene>
    <name evidence="2" type="ORF">HXX76_007060</name>
</gene>
<feature type="compositionally biased region" description="Low complexity" evidence="1">
    <location>
        <begin position="203"/>
        <end position="230"/>
    </location>
</feature>